<sequence>MHVKFLLLFLFSLFFSLVKALPIEPLSDTEVNKEAAESLKDFFFPEDLERVLEVAQKIQDHKITGNKEEDNKFYSDSNGFVYNIETNSLNNTFDSACKTISNSFIPYTGYRMITSTLLTWNRVIYRRYSVMVYCYQGKVAAKAMKGIPPQERDILWGTEYCFPKEPINPNVPTPKGCLIPVRSSHSWAIEAGLLWTWNKPERAYGGIFRYNERLDHNSVGRVLLSNDLAIPVLPLITDEPYMGSVGIDMLGYLSINIPLAYTPDYYNYAYPHQTDIWAAYLDMNEIYLLQMPDLYLPFTHRIKTGFSTFISGLFSTYMSKLFKSETPATSPFVYEEEKEEKESGETEVGGFKIPEYNMPELIKRFGPEGGVLPVIIKDIFQSLRKKDFLQVLNRCKTRLALLENKHLAKYIYMEISRLLPRVQMKNYKGEY</sequence>
<keyword evidence="3" id="KW-1185">Reference proteome</keyword>
<gene>
    <name evidence="2" type="ORF">SAPINGB_P000416</name>
</gene>
<protein>
    <recommendedName>
        <fullName evidence="4">F-box domain-containing protein</fullName>
    </recommendedName>
</protein>
<organism evidence="2 3">
    <name type="scientific">Magnusiomyces paraingens</name>
    <dbReference type="NCBI Taxonomy" id="2606893"/>
    <lineage>
        <taxon>Eukaryota</taxon>
        <taxon>Fungi</taxon>
        <taxon>Dikarya</taxon>
        <taxon>Ascomycota</taxon>
        <taxon>Saccharomycotina</taxon>
        <taxon>Dipodascomycetes</taxon>
        <taxon>Dipodascales</taxon>
        <taxon>Dipodascaceae</taxon>
        <taxon>Magnusiomyces</taxon>
    </lineage>
</organism>
<keyword evidence="1" id="KW-0732">Signal</keyword>
<accession>A0A5E8AZQ6</accession>
<name>A0A5E8AZQ6_9ASCO</name>
<evidence type="ECO:0000313" key="2">
    <source>
        <dbReference type="EMBL" id="VVT44438.1"/>
    </source>
</evidence>
<dbReference type="GeneID" id="43579240"/>
<evidence type="ECO:0000313" key="3">
    <source>
        <dbReference type="Proteomes" id="UP000398389"/>
    </source>
</evidence>
<dbReference type="AlphaFoldDB" id="A0A5E8AZQ6"/>
<evidence type="ECO:0000256" key="1">
    <source>
        <dbReference type="SAM" id="SignalP"/>
    </source>
</evidence>
<feature type="signal peptide" evidence="1">
    <location>
        <begin position="1"/>
        <end position="20"/>
    </location>
</feature>
<dbReference type="RefSeq" id="XP_031851031.1">
    <property type="nucleotide sequence ID" value="XM_031995140.1"/>
</dbReference>
<proteinExistence type="predicted"/>
<dbReference type="EMBL" id="CABVLU010000001">
    <property type="protein sequence ID" value="VVT44438.1"/>
    <property type="molecule type" value="Genomic_DNA"/>
</dbReference>
<feature type="chain" id="PRO_5022775750" description="F-box domain-containing protein" evidence="1">
    <location>
        <begin position="21"/>
        <end position="431"/>
    </location>
</feature>
<reference evidence="2 3" key="1">
    <citation type="submission" date="2019-09" db="EMBL/GenBank/DDBJ databases">
        <authorList>
            <person name="Brejova B."/>
        </authorList>
    </citation>
    <scope>NUCLEOTIDE SEQUENCE [LARGE SCALE GENOMIC DNA]</scope>
</reference>
<evidence type="ECO:0008006" key="4">
    <source>
        <dbReference type="Google" id="ProtNLM"/>
    </source>
</evidence>
<dbReference type="Proteomes" id="UP000398389">
    <property type="component" value="Unassembled WGS sequence"/>
</dbReference>